<name>A0A1J6IN22_NICAT</name>
<dbReference type="Proteomes" id="UP000187609">
    <property type="component" value="Unassembled WGS sequence"/>
</dbReference>
<evidence type="ECO:0000259" key="1">
    <source>
        <dbReference type="Pfam" id="PF20167"/>
    </source>
</evidence>
<gene>
    <name evidence="2" type="ORF">A4A49_54432</name>
</gene>
<keyword evidence="3" id="KW-1185">Reference proteome</keyword>
<feature type="domain" description="Putative plant transposon protein" evidence="1">
    <location>
        <begin position="22"/>
        <end position="191"/>
    </location>
</feature>
<proteinExistence type="predicted"/>
<accession>A0A1J6IN22</accession>
<evidence type="ECO:0000313" key="3">
    <source>
        <dbReference type="Proteomes" id="UP000187609"/>
    </source>
</evidence>
<dbReference type="Pfam" id="PF20167">
    <property type="entry name" value="Transposase_32"/>
    <property type="match status" value="1"/>
</dbReference>
<comment type="caution">
    <text evidence="2">The sequence shown here is derived from an EMBL/GenBank/DDBJ whole genome shotgun (WGS) entry which is preliminary data.</text>
</comment>
<dbReference type="InterPro" id="IPR046796">
    <property type="entry name" value="Transposase_32_dom"/>
</dbReference>
<protein>
    <recommendedName>
        <fullName evidence="1">Putative plant transposon protein domain-containing protein</fullName>
    </recommendedName>
</protein>
<evidence type="ECO:0000313" key="2">
    <source>
        <dbReference type="EMBL" id="OIT06573.1"/>
    </source>
</evidence>
<dbReference type="SMR" id="A0A1J6IN22"/>
<sequence>MKDVHCLVVSIFDFQRLSPLFDTIGNTVYEEPVRMFYAKQFVNDKDDLDSMVQGTHIVFDAYQYENKISAKFHGYDVFVQNSWPEDFEVSIEEAKDTLSENSPNIGPKSLKFEHRVLAHMIATTLLPRTGSFITLTTRDIFVLYFVKNKRLDWFVWICSHMLESIKDISSFAAYLPYGLLISHILEVMKVDLVHFSPKLILGTYDNTAFAMLDYTLSEDGCARHVKIGSTLVQTHSSAANNLQQIQQGLDGVKTMLISMKEQVDKIRDVTKEKGIDVSKLMMDMGATKRQGIRAFNSMTEKMDKLTKEDETSYDSCCTEVINTLKYFLGRN</sequence>
<dbReference type="OMA" id="SEDGCAR"/>
<dbReference type="Gramene" id="OIT06573">
    <property type="protein sequence ID" value="OIT06573"/>
    <property type="gene ID" value="A4A49_54432"/>
</dbReference>
<organism evidence="2 3">
    <name type="scientific">Nicotiana attenuata</name>
    <name type="common">Coyote tobacco</name>
    <dbReference type="NCBI Taxonomy" id="49451"/>
    <lineage>
        <taxon>Eukaryota</taxon>
        <taxon>Viridiplantae</taxon>
        <taxon>Streptophyta</taxon>
        <taxon>Embryophyta</taxon>
        <taxon>Tracheophyta</taxon>
        <taxon>Spermatophyta</taxon>
        <taxon>Magnoliopsida</taxon>
        <taxon>eudicotyledons</taxon>
        <taxon>Gunneridae</taxon>
        <taxon>Pentapetalae</taxon>
        <taxon>asterids</taxon>
        <taxon>lamiids</taxon>
        <taxon>Solanales</taxon>
        <taxon>Solanaceae</taxon>
        <taxon>Nicotianoideae</taxon>
        <taxon>Nicotianeae</taxon>
        <taxon>Nicotiana</taxon>
    </lineage>
</organism>
<dbReference type="EMBL" id="MJEQ01037184">
    <property type="protein sequence ID" value="OIT06573.1"/>
    <property type="molecule type" value="Genomic_DNA"/>
</dbReference>
<reference evidence="2" key="1">
    <citation type="submission" date="2016-11" db="EMBL/GenBank/DDBJ databases">
        <title>The genome of Nicotiana attenuata.</title>
        <authorList>
            <person name="Xu S."/>
            <person name="Brockmoeller T."/>
            <person name="Gaquerel E."/>
            <person name="Navarro A."/>
            <person name="Kuhl H."/>
            <person name="Gase K."/>
            <person name="Ling Z."/>
            <person name="Zhou W."/>
            <person name="Kreitzer C."/>
            <person name="Stanke M."/>
            <person name="Tang H."/>
            <person name="Lyons E."/>
            <person name="Pandey P."/>
            <person name="Pandey S.P."/>
            <person name="Timmermann B."/>
            <person name="Baldwin I.T."/>
        </authorList>
    </citation>
    <scope>NUCLEOTIDE SEQUENCE [LARGE SCALE GENOMIC DNA]</scope>
    <source>
        <strain evidence="2">UT</strain>
    </source>
</reference>
<dbReference type="AlphaFoldDB" id="A0A1J6IN22"/>